<dbReference type="EMBL" id="JAUEIR010000004">
    <property type="protein sequence ID" value="MDN0069117.1"/>
    <property type="molecule type" value="Genomic_DNA"/>
</dbReference>
<evidence type="ECO:0000313" key="3">
    <source>
        <dbReference type="EMBL" id="MDN0062861.1"/>
    </source>
</evidence>
<accession>A0AAW7JQ09</accession>
<dbReference type="Pfam" id="PF13309">
    <property type="entry name" value="HTH_22"/>
    <property type="match status" value="1"/>
</dbReference>
<dbReference type="AlphaFoldDB" id="A0AAW7JQ09"/>
<organism evidence="4 6">
    <name type="scientific">Collinsella ihumii</name>
    <dbReference type="NCBI Taxonomy" id="1720204"/>
    <lineage>
        <taxon>Bacteria</taxon>
        <taxon>Bacillati</taxon>
        <taxon>Actinomycetota</taxon>
        <taxon>Coriobacteriia</taxon>
        <taxon>Coriobacteriales</taxon>
        <taxon>Coriobacteriaceae</taxon>
        <taxon>Collinsella</taxon>
    </lineage>
</organism>
<gene>
    <name evidence="3" type="ORF">QVN30_00865</name>
    <name evidence="4" type="ORF">QVN40_05285</name>
</gene>
<keyword evidence="5" id="KW-1185">Reference proteome</keyword>
<dbReference type="Pfam" id="PF08348">
    <property type="entry name" value="PAS_6"/>
    <property type="match status" value="1"/>
</dbReference>
<reference evidence="4" key="1">
    <citation type="submission" date="2023-06" db="EMBL/GenBank/DDBJ databases">
        <authorList>
            <person name="Zeman M."/>
            <person name="Kubasova T."/>
            <person name="Jahodarova E."/>
            <person name="Nykrynova M."/>
            <person name="Rychlik I."/>
        </authorList>
    </citation>
    <scope>NUCLEOTIDE SEQUENCE</scope>
    <source>
        <strain evidence="4">15_COKtk</strain>
        <strain evidence="3">176_SSukc20</strain>
    </source>
</reference>
<feature type="domain" description="YheO-like" evidence="1">
    <location>
        <begin position="6"/>
        <end position="115"/>
    </location>
</feature>
<comment type="caution">
    <text evidence="4">The sequence shown here is derived from an EMBL/GenBank/DDBJ whole genome shotgun (WGS) entry which is preliminary data.</text>
</comment>
<sequence length="221" mass="24069">MNKTVESYLPFFNFLGTIVGGNTEVVLHDFTDPSRSVVAIHNGYISGRHVGAPATDFALKMINSDIPDDQSHTDIYMSHNANGKPLRSSTMFIREEGRLVGMLCVNTDPSIIVQLKTLVDTIVETLPPGVEQSVDTVQPSSVVGEHLTTSVDDLVGKTVAEFAASHGKAVADLSAQERQDLVRVLDGDGVFLLKGAVTVVAQFLDISEPSVYRYLQKVRRR</sequence>
<evidence type="ECO:0000259" key="1">
    <source>
        <dbReference type="Pfam" id="PF08348"/>
    </source>
</evidence>
<dbReference type="PANTHER" id="PTHR35568">
    <property type="entry name" value="TRANSCRIPTIONAL REGULATOR DAUR"/>
    <property type="match status" value="1"/>
</dbReference>
<proteinExistence type="predicted"/>
<dbReference type="InterPro" id="IPR013559">
    <property type="entry name" value="YheO"/>
</dbReference>
<evidence type="ECO:0000313" key="6">
    <source>
        <dbReference type="Proteomes" id="UP001168505"/>
    </source>
</evidence>
<dbReference type="InterPro" id="IPR039445">
    <property type="entry name" value="DauR-like_HTH"/>
</dbReference>
<dbReference type="Proteomes" id="UP001168505">
    <property type="component" value="Unassembled WGS sequence"/>
</dbReference>
<reference evidence="4" key="2">
    <citation type="submission" date="2023-08" db="EMBL/GenBank/DDBJ databases">
        <title>Identification and characterization of horizontal gene transfer across gut microbiota members of farm animals based on homology search.</title>
        <authorList>
            <person name="Schwarzerova J."/>
            <person name="Nykrynova M."/>
            <person name="Jureckova K."/>
            <person name="Cejkova D."/>
            <person name="Rychlik I."/>
        </authorList>
    </citation>
    <scope>NUCLEOTIDE SEQUENCE</scope>
    <source>
        <strain evidence="4">15_COKtk</strain>
        <strain evidence="3">176_SSukc20</strain>
    </source>
</reference>
<evidence type="ECO:0000313" key="4">
    <source>
        <dbReference type="EMBL" id="MDN0069117.1"/>
    </source>
</evidence>
<dbReference type="RefSeq" id="WP_066829301.1">
    <property type="nucleotide sequence ID" value="NZ_CABKVW010000003.1"/>
</dbReference>
<dbReference type="InterPro" id="IPR039446">
    <property type="entry name" value="DauR-like"/>
</dbReference>
<evidence type="ECO:0000313" key="5">
    <source>
        <dbReference type="Proteomes" id="UP001168435"/>
    </source>
</evidence>
<dbReference type="Proteomes" id="UP001168435">
    <property type="component" value="Unassembled WGS sequence"/>
</dbReference>
<name>A0AAW7JQ09_9ACTN</name>
<protein>
    <submittedName>
        <fullName evidence="4">PAS domain-containing protein</fullName>
    </submittedName>
</protein>
<evidence type="ECO:0000259" key="2">
    <source>
        <dbReference type="Pfam" id="PF13309"/>
    </source>
</evidence>
<feature type="domain" description="Transcriptional regulator DauR-like HTH" evidence="2">
    <location>
        <begin position="157"/>
        <end position="215"/>
    </location>
</feature>
<dbReference type="EMBL" id="JAUEIQ010000001">
    <property type="protein sequence ID" value="MDN0062861.1"/>
    <property type="molecule type" value="Genomic_DNA"/>
</dbReference>
<dbReference type="PANTHER" id="PTHR35568:SF1">
    <property type="entry name" value="TRANSCRIPTIONAL REGULATOR DAUR"/>
    <property type="match status" value="1"/>
</dbReference>